<sequence>MSSGSCSTGCGCPVPCPGGVSCRCATGRREDDPSIEHKRCSCGEHCGCNPCACPKGTNITGTGRGACQCGVGCDCVTCAA</sequence>
<dbReference type="PhylomeDB" id="A0A068TTG8"/>
<evidence type="ECO:0000256" key="3">
    <source>
        <dbReference type="ARBA" id="ARBA00022851"/>
    </source>
</evidence>
<name>A0A068TTG8_COFCA</name>
<keyword evidence="5" id="KW-1185">Reference proteome</keyword>
<proteinExistence type="inferred from homology"/>
<dbReference type="OMA" id="TCATCAN"/>
<dbReference type="PANTHER" id="PTHR48198:SF1">
    <property type="entry name" value="METALLOTHIONEIN-LIKE PROTEIN 4A-RELATED"/>
    <property type="match status" value="1"/>
</dbReference>
<reference evidence="5" key="1">
    <citation type="journal article" date="2014" name="Science">
        <title>The coffee genome provides insight into the convergent evolution of caffeine biosynthesis.</title>
        <authorList>
            <person name="Denoeud F."/>
            <person name="Carretero-Paulet L."/>
            <person name="Dereeper A."/>
            <person name="Droc G."/>
            <person name="Guyot R."/>
            <person name="Pietrella M."/>
            <person name="Zheng C."/>
            <person name="Alberti A."/>
            <person name="Anthony F."/>
            <person name="Aprea G."/>
            <person name="Aury J.M."/>
            <person name="Bento P."/>
            <person name="Bernard M."/>
            <person name="Bocs S."/>
            <person name="Campa C."/>
            <person name="Cenci A."/>
            <person name="Combes M.C."/>
            <person name="Crouzillat D."/>
            <person name="Da Silva C."/>
            <person name="Daddiego L."/>
            <person name="De Bellis F."/>
            <person name="Dussert S."/>
            <person name="Garsmeur O."/>
            <person name="Gayraud T."/>
            <person name="Guignon V."/>
            <person name="Jahn K."/>
            <person name="Jamilloux V."/>
            <person name="Joet T."/>
            <person name="Labadie K."/>
            <person name="Lan T."/>
            <person name="Leclercq J."/>
            <person name="Lepelley M."/>
            <person name="Leroy T."/>
            <person name="Li L.T."/>
            <person name="Librado P."/>
            <person name="Lopez L."/>
            <person name="Munoz A."/>
            <person name="Noel B."/>
            <person name="Pallavicini A."/>
            <person name="Perrotta G."/>
            <person name="Poncet V."/>
            <person name="Pot D."/>
            <person name="Priyono X."/>
            <person name="Rigoreau M."/>
            <person name="Rouard M."/>
            <person name="Rozas J."/>
            <person name="Tranchant-Dubreuil C."/>
            <person name="VanBuren R."/>
            <person name="Zhang Q."/>
            <person name="Andrade A.C."/>
            <person name="Argout X."/>
            <person name="Bertrand B."/>
            <person name="de Kochko A."/>
            <person name="Graziosi G."/>
            <person name="Henry R.J."/>
            <person name="Jayarama X."/>
            <person name="Ming R."/>
            <person name="Nagai C."/>
            <person name="Rounsley S."/>
            <person name="Sankoff D."/>
            <person name="Giuliano G."/>
            <person name="Albert V.A."/>
            <person name="Wincker P."/>
            <person name="Lashermes P."/>
        </authorList>
    </citation>
    <scope>NUCLEOTIDE SEQUENCE [LARGE SCALE GENOMIC DNA]</scope>
    <source>
        <strain evidence="5">cv. DH200-94</strain>
    </source>
</reference>
<comment type="similarity">
    <text evidence="1">Belongs to the metallothionein superfamily. Type 15 family.</text>
</comment>
<dbReference type="GO" id="GO:0008270">
    <property type="term" value="F:zinc ion binding"/>
    <property type="evidence" value="ECO:0007669"/>
    <property type="project" value="InterPro"/>
</dbReference>
<dbReference type="AlphaFoldDB" id="A0A068TTG8"/>
<evidence type="ECO:0000256" key="1">
    <source>
        <dbReference type="ARBA" id="ARBA00005802"/>
    </source>
</evidence>
<evidence type="ECO:0000313" key="5">
    <source>
        <dbReference type="Proteomes" id="UP000295252"/>
    </source>
</evidence>
<dbReference type="Pfam" id="PF02068">
    <property type="entry name" value="Metallothio_PEC"/>
    <property type="match status" value="1"/>
</dbReference>
<keyword evidence="3" id="KW-0480">Metal-thiolate cluster</keyword>
<keyword evidence="2" id="KW-0479">Metal-binding</keyword>
<dbReference type="InParanoid" id="A0A068TTG8"/>
<gene>
    <name evidence="4" type="ORF">GSCOC_T00022793001</name>
</gene>
<evidence type="ECO:0000256" key="2">
    <source>
        <dbReference type="ARBA" id="ARBA00022723"/>
    </source>
</evidence>
<dbReference type="EMBL" id="HG739086">
    <property type="protein sequence ID" value="CDO98633.1"/>
    <property type="molecule type" value="Genomic_DNA"/>
</dbReference>
<protein>
    <submittedName>
        <fullName evidence="4">Uncharacterized protein</fullName>
    </submittedName>
</protein>
<dbReference type="PRINTS" id="PR00877">
    <property type="entry name" value="MTPLANTPEC"/>
</dbReference>
<dbReference type="PANTHER" id="PTHR48198">
    <property type="entry name" value="EC PROTEIN HOMOLOG"/>
    <property type="match status" value="1"/>
</dbReference>
<accession>A0A068TTG8</accession>
<dbReference type="OrthoDB" id="1929463at2759"/>
<organism evidence="4 5">
    <name type="scientific">Coffea canephora</name>
    <name type="common">Robusta coffee</name>
    <dbReference type="NCBI Taxonomy" id="49390"/>
    <lineage>
        <taxon>Eukaryota</taxon>
        <taxon>Viridiplantae</taxon>
        <taxon>Streptophyta</taxon>
        <taxon>Embryophyta</taxon>
        <taxon>Tracheophyta</taxon>
        <taxon>Spermatophyta</taxon>
        <taxon>Magnoliopsida</taxon>
        <taxon>eudicotyledons</taxon>
        <taxon>Gunneridae</taxon>
        <taxon>Pentapetalae</taxon>
        <taxon>asterids</taxon>
        <taxon>lamiids</taxon>
        <taxon>Gentianales</taxon>
        <taxon>Rubiaceae</taxon>
        <taxon>Ixoroideae</taxon>
        <taxon>Gardenieae complex</taxon>
        <taxon>Bertiereae - Coffeeae clade</taxon>
        <taxon>Coffeeae</taxon>
        <taxon>Coffea</taxon>
    </lineage>
</organism>
<dbReference type="STRING" id="49390.A0A068TTG8"/>
<evidence type="ECO:0000313" key="4">
    <source>
        <dbReference type="EMBL" id="CDO98633.1"/>
    </source>
</evidence>
<dbReference type="InterPro" id="IPR000316">
    <property type="entry name" value="Metallthion_15"/>
</dbReference>
<dbReference type="Gramene" id="CDO98633">
    <property type="protein sequence ID" value="CDO98633"/>
    <property type="gene ID" value="GSCOC_T00022793001"/>
</dbReference>
<dbReference type="Proteomes" id="UP000295252">
    <property type="component" value="Chromosome VI"/>
</dbReference>